<protein>
    <submittedName>
        <fullName evidence="3">Uncharacterized protein</fullName>
    </submittedName>
</protein>
<feature type="region of interest" description="Disordered" evidence="1">
    <location>
        <begin position="333"/>
        <end position="364"/>
    </location>
</feature>
<keyword evidence="2" id="KW-0472">Membrane</keyword>
<feature type="transmembrane region" description="Helical" evidence="2">
    <location>
        <begin position="208"/>
        <end position="233"/>
    </location>
</feature>
<dbReference type="AlphaFoldDB" id="A0AAN6RXC4"/>
<evidence type="ECO:0000256" key="1">
    <source>
        <dbReference type="SAM" id="MobiDB-lite"/>
    </source>
</evidence>
<feature type="compositionally biased region" description="Polar residues" evidence="1">
    <location>
        <begin position="278"/>
        <end position="289"/>
    </location>
</feature>
<evidence type="ECO:0000256" key="2">
    <source>
        <dbReference type="SAM" id="Phobius"/>
    </source>
</evidence>
<dbReference type="EMBL" id="MU855352">
    <property type="protein sequence ID" value="KAK3905616.1"/>
    <property type="molecule type" value="Genomic_DNA"/>
</dbReference>
<proteinExistence type="predicted"/>
<evidence type="ECO:0000313" key="3">
    <source>
        <dbReference type="EMBL" id="KAK3905616.1"/>
    </source>
</evidence>
<feature type="region of interest" description="Disordered" evidence="1">
    <location>
        <begin position="241"/>
        <end position="314"/>
    </location>
</feature>
<reference evidence="3" key="1">
    <citation type="journal article" date="2023" name="Mol. Phylogenet. Evol.">
        <title>Genome-scale phylogeny and comparative genomics of the fungal order Sordariales.</title>
        <authorList>
            <person name="Hensen N."/>
            <person name="Bonometti L."/>
            <person name="Westerberg I."/>
            <person name="Brannstrom I.O."/>
            <person name="Guillou S."/>
            <person name="Cros-Aarteil S."/>
            <person name="Calhoun S."/>
            <person name="Haridas S."/>
            <person name="Kuo A."/>
            <person name="Mondo S."/>
            <person name="Pangilinan J."/>
            <person name="Riley R."/>
            <person name="LaButti K."/>
            <person name="Andreopoulos B."/>
            <person name="Lipzen A."/>
            <person name="Chen C."/>
            <person name="Yan M."/>
            <person name="Daum C."/>
            <person name="Ng V."/>
            <person name="Clum A."/>
            <person name="Steindorff A."/>
            <person name="Ohm R.A."/>
            <person name="Martin F."/>
            <person name="Silar P."/>
            <person name="Natvig D.O."/>
            <person name="Lalanne C."/>
            <person name="Gautier V."/>
            <person name="Ament-Velasquez S.L."/>
            <person name="Kruys A."/>
            <person name="Hutchinson M.I."/>
            <person name="Powell A.J."/>
            <person name="Barry K."/>
            <person name="Miller A.N."/>
            <person name="Grigoriev I.V."/>
            <person name="Debuchy R."/>
            <person name="Gladieux P."/>
            <person name="Hiltunen Thoren M."/>
            <person name="Johannesson H."/>
        </authorList>
    </citation>
    <scope>NUCLEOTIDE SEQUENCE</scope>
    <source>
        <strain evidence="3">CBS 103.79</strain>
    </source>
</reference>
<gene>
    <name evidence="3" type="ORF">C8A05DRAFT_12594</name>
</gene>
<accession>A0AAN6RXC4</accession>
<evidence type="ECO:0000313" key="4">
    <source>
        <dbReference type="Proteomes" id="UP001303889"/>
    </source>
</evidence>
<keyword evidence="2" id="KW-0812">Transmembrane</keyword>
<dbReference type="Proteomes" id="UP001303889">
    <property type="component" value="Unassembled WGS sequence"/>
</dbReference>
<feature type="compositionally biased region" description="Pro residues" evidence="1">
    <location>
        <begin position="249"/>
        <end position="258"/>
    </location>
</feature>
<keyword evidence="4" id="KW-1185">Reference proteome</keyword>
<reference evidence="3" key="2">
    <citation type="submission" date="2023-05" db="EMBL/GenBank/DDBJ databases">
        <authorList>
            <consortium name="Lawrence Berkeley National Laboratory"/>
            <person name="Steindorff A."/>
            <person name="Hensen N."/>
            <person name="Bonometti L."/>
            <person name="Westerberg I."/>
            <person name="Brannstrom I.O."/>
            <person name="Guillou S."/>
            <person name="Cros-Aarteil S."/>
            <person name="Calhoun S."/>
            <person name="Haridas S."/>
            <person name="Kuo A."/>
            <person name="Mondo S."/>
            <person name="Pangilinan J."/>
            <person name="Riley R."/>
            <person name="Labutti K."/>
            <person name="Andreopoulos B."/>
            <person name="Lipzen A."/>
            <person name="Chen C."/>
            <person name="Yanf M."/>
            <person name="Daum C."/>
            <person name="Ng V."/>
            <person name="Clum A."/>
            <person name="Ohm R."/>
            <person name="Martin F."/>
            <person name="Silar P."/>
            <person name="Natvig D."/>
            <person name="Lalanne C."/>
            <person name="Gautier V."/>
            <person name="Ament-Velasquez S.L."/>
            <person name="Kruys A."/>
            <person name="Hutchinson M.I."/>
            <person name="Powell A.J."/>
            <person name="Barry K."/>
            <person name="Miller A.N."/>
            <person name="Grigoriev I.V."/>
            <person name="Debuchy R."/>
            <person name="Gladieux P."/>
            <person name="Thoren M.H."/>
            <person name="Johannesson H."/>
        </authorList>
    </citation>
    <scope>NUCLEOTIDE SEQUENCE</scope>
    <source>
        <strain evidence="3">CBS 103.79</strain>
    </source>
</reference>
<keyword evidence="2" id="KW-1133">Transmembrane helix</keyword>
<sequence>MTVVGPLTTTFQAPSSCTTPAPQLYQVRSGASSSYVEGPLFTKGSDCFPKGYDPAPANYYSPGWCPAGYTTACSSLTSVSTATETAVICCPTNFSYTCLAPTGPGQPSLGCTTTWSAVLAVLGVTVVSDGKVGTSTVVSETSNGITAYGIQVRFKSGDPTPAPRTDETGFSVVTRTSGRSSIPIPTQLLVPAQTDLPSSSSGGVSTPAAIGIGVGSAVAALLLASVACLFFFLRRRRKKRRAKPAKHPAQPPPVPPKELPATPVPGHTVPLRYELPDQAQQSRRPSMSASKRHMSKSPSLGRTPTGRGARDARGDSDVLAGYYLAVELEAPSEVSFKDRSTPESASSGWTDRQMRGATMPMPWI</sequence>
<name>A0AAN6RXC4_9PEZI</name>
<organism evidence="3 4">
    <name type="scientific">Staphylotrichum tortipilum</name>
    <dbReference type="NCBI Taxonomy" id="2831512"/>
    <lineage>
        <taxon>Eukaryota</taxon>
        <taxon>Fungi</taxon>
        <taxon>Dikarya</taxon>
        <taxon>Ascomycota</taxon>
        <taxon>Pezizomycotina</taxon>
        <taxon>Sordariomycetes</taxon>
        <taxon>Sordariomycetidae</taxon>
        <taxon>Sordariales</taxon>
        <taxon>Chaetomiaceae</taxon>
        <taxon>Staphylotrichum</taxon>
    </lineage>
</organism>
<comment type="caution">
    <text evidence="3">The sequence shown here is derived from an EMBL/GenBank/DDBJ whole genome shotgun (WGS) entry which is preliminary data.</text>
</comment>